<dbReference type="EMBL" id="JALJOV010001609">
    <property type="protein sequence ID" value="KAK9845591.1"/>
    <property type="molecule type" value="Genomic_DNA"/>
</dbReference>
<reference evidence="2 3" key="1">
    <citation type="journal article" date="2024" name="Nat. Commun.">
        <title>Phylogenomics reveals the evolutionary origins of lichenization in chlorophyte algae.</title>
        <authorList>
            <person name="Puginier C."/>
            <person name="Libourel C."/>
            <person name="Otte J."/>
            <person name="Skaloud P."/>
            <person name="Haon M."/>
            <person name="Grisel S."/>
            <person name="Petersen M."/>
            <person name="Berrin J.G."/>
            <person name="Delaux P.M."/>
            <person name="Dal Grande F."/>
            <person name="Keller J."/>
        </authorList>
    </citation>
    <scope>NUCLEOTIDE SEQUENCE [LARGE SCALE GENOMIC DNA]</scope>
    <source>
        <strain evidence="2 3">SAG 2523</strain>
    </source>
</reference>
<feature type="region of interest" description="Disordered" evidence="1">
    <location>
        <begin position="37"/>
        <end position="58"/>
    </location>
</feature>
<proteinExistence type="predicted"/>
<dbReference type="AlphaFoldDB" id="A0AAW1SJ93"/>
<dbReference type="Proteomes" id="UP001485043">
    <property type="component" value="Unassembled WGS sequence"/>
</dbReference>
<gene>
    <name evidence="2" type="ORF">WJX84_004519</name>
</gene>
<organism evidence="2 3">
    <name type="scientific">Apatococcus fuscideae</name>
    <dbReference type="NCBI Taxonomy" id="2026836"/>
    <lineage>
        <taxon>Eukaryota</taxon>
        <taxon>Viridiplantae</taxon>
        <taxon>Chlorophyta</taxon>
        <taxon>core chlorophytes</taxon>
        <taxon>Trebouxiophyceae</taxon>
        <taxon>Chlorellales</taxon>
        <taxon>Chlorellaceae</taxon>
        <taxon>Apatococcus</taxon>
    </lineage>
</organism>
<protein>
    <submittedName>
        <fullName evidence="2">Uncharacterized protein</fullName>
    </submittedName>
</protein>
<keyword evidence="3" id="KW-1185">Reference proteome</keyword>
<evidence type="ECO:0000313" key="3">
    <source>
        <dbReference type="Proteomes" id="UP001485043"/>
    </source>
</evidence>
<name>A0AAW1SJ93_9CHLO</name>
<evidence type="ECO:0000313" key="2">
    <source>
        <dbReference type="EMBL" id="KAK9845591.1"/>
    </source>
</evidence>
<accession>A0AAW1SJ93</accession>
<feature type="region of interest" description="Disordered" evidence="1">
    <location>
        <begin position="73"/>
        <end position="96"/>
    </location>
</feature>
<evidence type="ECO:0000256" key="1">
    <source>
        <dbReference type="SAM" id="MobiDB-lite"/>
    </source>
</evidence>
<comment type="caution">
    <text evidence="2">The sequence shown here is derived from an EMBL/GenBank/DDBJ whole genome shotgun (WGS) entry which is preliminary data.</text>
</comment>
<sequence length="96" mass="10310">MGHVPQSGRTLDPGTNTQYIYCPQTITRLRYRIVQNAQSTSSARGAKASGSYSSLTDYTEETVQIQKVELSQYGKGSARRGSGRCSSTCIGAVSTP</sequence>